<accession>A0A4Y1QKX1</accession>
<evidence type="ECO:0000313" key="1">
    <source>
        <dbReference type="EMBL" id="BBG92526.1"/>
    </source>
</evidence>
<sequence>MDLPDNNPMGEIDLVVASNAFSHASRSAESQKLSTKDEICTGCCARCSASGSTHARIDTDCAKNLYCQTSLVVIVVFISSVNRVPSAKNMMSSNLEASTPPKVGLGHLRCSTDASFDDKMIANILGRQLM</sequence>
<dbReference type="EMBL" id="AP019297">
    <property type="protein sequence ID" value="BBG92526.1"/>
    <property type="molecule type" value="Genomic_DNA"/>
</dbReference>
<name>A0A4Y1QKX1_PRUDU</name>
<organism evidence="1">
    <name type="scientific">Prunus dulcis</name>
    <name type="common">Almond</name>
    <name type="synonym">Amygdalus dulcis</name>
    <dbReference type="NCBI Taxonomy" id="3755"/>
    <lineage>
        <taxon>Eukaryota</taxon>
        <taxon>Viridiplantae</taxon>
        <taxon>Streptophyta</taxon>
        <taxon>Embryophyta</taxon>
        <taxon>Tracheophyta</taxon>
        <taxon>Spermatophyta</taxon>
        <taxon>Magnoliopsida</taxon>
        <taxon>eudicotyledons</taxon>
        <taxon>Gunneridae</taxon>
        <taxon>Pentapetalae</taxon>
        <taxon>rosids</taxon>
        <taxon>fabids</taxon>
        <taxon>Rosales</taxon>
        <taxon>Rosaceae</taxon>
        <taxon>Amygdaloideae</taxon>
        <taxon>Amygdaleae</taxon>
        <taxon>Prunus</taxon>
    </lineage>
</organism>
<reference evidence="1" key="1">
    <citation type="journal article" date="2019" name="Science">
        <title>Mutation of a bHLH transcription factor allowed almond domestication.</title>
        <authorList>
            <person name="Sanchez-Perez R."/>
            <person name="Pavan S."/>
            <person name="Mazzeo R."/>
            <person name="Moldovan C."/>
            <person name="Aiese Cigliano R."/>
            <person name="Del Cueto J."/>
            <person name="Ricciardi F."/>
            <person name="Lotti C."/>
            <person name="Ricciardi L."/>
            <person name="Dicenta F."/>
            <person name="Lopez-Marques R.L."/>
            <person name="Lindberg Moller B."/>
        </authorList>
    </citation>
    <scope>NUCLEOTIDE SEQUENCE</scope>
</reference>
<dbReference type="AlphaFoldDB" id="A0A4Y1QKX1"/>
<protein>
    <submittedName>
        <fullName evidence="1">PLAC8 family protein</fullName>
    </submittedName>
</protein>
<gene>
    <name evidence="1" type="ORF">Prudu_000287</name>
</gene>
<proteinExistence type="predicted"/>